<dbReference type="Proteomes" id="UP000326924">
    <property type="component" value="Unassembled WGS sequence"/>
</dbReference>
<dbReference type="EMBL" id="VXIS01000166">
    <property type="protein sequence ID" value="KAA8899469.1"/>
    <property type="molecule type" value="Genomic_DNA"/>
</dbReference>
<proteinExistence type="predicted"/>
<keyword evidence="2" id="KW-1185">Reference proteome</keyword>
<comment type="caution">
    <text evidence="1">The sequence shown here is derived from an EMBL/GenBank/DDBJ whole genome shotgun (WGS) entry which is preliminary data.</text>
</comment>
<evidence type="ECO:0000313" key="1">
    <source>
        <dbReference type="EMBL" id="KAA8899469.1"/>
    </source>
</evidence>
<reference evidence="1 2" key="1">
    <citation type="submission" date="2019-09" db="EMBL/GenBank/DDBJ databases">
        <title>Draft genome of the ectomycorrhizal ascomycete Sphaerosporella brunnea.</title>
        <authorList>
            <consortium name="DOE Joint Genome Institute"/>
            <person name="Benucci G.M."/>
            <person name="Marozzi G."/>
            <person name="Antonielli L."/>
            <person name="Sanchez S."/>
            <person name="Marco P."/>
            <person name="Wang X."/>
            <person name="Falini L.B."/>
            <person name="Barry K."/>
            <person name="Haridas S."/>
            <person name="Lipzen A."/>
            <person name="Labutti K."/>
            <person name="Grigoriev I.V."/>
            <person name="Murat C."/>
            <person name="Martin F."/>
            <person name="Albertini E."/>
            <person name="Donnini D."/>
            <person name="Bonito G."/>
        </authorList>
    </citation>
    <scope>NUCLEOTIDE SEQUENCE [LARGE SCALE GENOMIC DNA]</scope>
    <source>
        <strain evidence="1 2">Sb_GMNB300</strain>
    </source>
</reference>
<protein>
    <submittedName>
        <fullName evidence="1">Uncharacterized protein</fullName>
    </submittedName>
</protein>
<dbReference type="InParanoid" id="A0A5J5EQG5"/>
<dbReference type="AlphaFoldDB" id="A0A5J5EQG5"/>
<accession>A0A5J5EQG5</accession>
<sequence>MRLSLHLVYCCWLAVKSLSISGCWVLVISSPPLFIISSFLRSYLSNASRSSFPVVIPSRLRHRSSLAYTSSLVDRLYVLLRSSTRNRGYCVASTSSLSLDTMLPSTLAFHGSQYPVASTSSFFDRPYVSIIRSPQRPRYCIPLRPFTRSLLSQPRYSFACAPCLLARLNVLLHRSLLNGPRDFHGVAHYSLVFLPLRSR</sequence>
<organism evidence="1 2">
    <name type="scientific">Sphaerosporella brunnea</name>
    <dbReference type="NCBI Taxonomy" id="1250544"/>
    <lineage>
        <taxon>Eukaryota</taxon>
        <taxon>Fungi</taxon>
        <taxon>Dikarya</taxon>
        <taxon>Ascomycota</taxon>
        <taxon>Pezizomycotina</taxon>
        <taxon>Pezizomycetes</taxon>
        <taxon>Pezizales</taxon>
        <taxon>Pyronemataceae</taxon>
        <taxon>Sphaerosporella</taxon>
    </lineage>
</organism>
<name>A0A5J5EQG5_9PEZI</name>
<gene>
    <name evidence="1" type="ORF">FN846DRAFT_173573</name>
</gene>
<evidence type="ECO:0000313" key="2">
    <source>
        <dbReference type="Proteomes" id="UP000326924"/>
    </source>
</evidence>